<evidence type="ECO:0000256" key="2">
    <source>
        <dbReference type="ARBA" id="ARBA00006275"/>
    </source>
</evidence>
<dbReference type="Gene3D" id="1.25.40.390">
    <property type="match status" value="2"/>
</dbReference>
<evidence type="ECO:0000313" key="9">
    <source>
        <dbReference type="EMBL" id="GGA87698.1"/>
    </source>
</evidence>
<feature type="domain" description="SusD-like N-terminal" evidence="8">
    <location>
        <begin position="102"/>
        <end position="232"/>
    </location>
</feature>
<evidence type="ECO:0000259" key="8">
    <source>
        <dbReference type="Pfam" id="PF14322"/>
    </source>
</evidence>
<keyword evidence="4" id="KW-0472">Membrane</keyword>
<keyword evidence="10" id="KW-1185">Reference proteome</keyword>
<sequence>MKNKIFSLKTILVAGAASLLLPLTSCDNQIETTPYSYFTSDNFFSNENEAYMATLGVYEIMSSQETYGWNIPQVFDTDTDLIQISGDTDVDWRTIPHYKGISKTVTFYTVWSKLYNGIDRANVVIEKIPEMDLYKNGTESQKTQLNRMLGEAKFLRGFYYSELVRLWGDVPFKTKSSQTGDNFRAGLVDRYEIYTQIIKDMQEAAAVLPEATPTDERINKWGAKAMLARVALFAGGYSLRADGTIKRPDNYKDYYRLAQQEINDIMANNPYKLNPSYSKVFKNQCQHVLEPTENIFQVAFYNPAIGTILANTSWSGYFNAPAAPTATNSFYGGTAARCLVPKPFYTSFAAGDQRRDFSIATYIFDALGNKLARITTNQDQSWTTAKWSREYQTNAPQERISTYINWVIMRYSDLLLMRAEVENELNEGPNAIAYEAINEVRRRGFGLDVPGSRISVALGSQGTGYTSAATVVINITGGGGTDAAAAAVTMASGGRIATITTLRSGDGYTSAPTVTITSTDGKGTGATATATLLTKPTAAQINLAGLDKANFLKAIQQERAWELSGEGMRRADLIRWGILAEKIAETKTAVQAIRATYPYPAFDNFTKFKHELYPFPTNETDVNKSITRQNPNY</sequence>
<feature type="domain" description="RagB/SusD" evidence="7">
    <location>
        <begin position="368"/>
        <end position="443"/>
    </location>
</feature>
<feature type="signal peptide" evidence="6">
    <location>
        <begin position="1"/>
        <end position="27"/>
    </location>
</feature>
<reference evidence="10" key="1">
    <citation type="journal article" date="2019" name="Int. J. Syst. Evol. Microbiol.">
        <title>The Global Catalogue of Microorganisms (GCM) 10K type strain sequencing project: providing services to taxonomists for standard genome sequencing and annotation.</title>
        <authorList>
            <consortium name="The Broad Institute Genomics Platform"/>
            <consortium name="The Broad Institute Genome Sequencing Center for Infectious Disease"/>
            <person name="Wu L."/>
            <person name="Ma J."/>
        </authorList>
    </citation>
    <scope>NUCLEOTIDE SEQUENCE [LARGE SCALE GENOMIC DNA]</scope>
    <source>
        <strain evidence="10">CGMCC 1.12811</strain>
    </source>
</reference>
<evidence type="ECO:0000256" key="3">
    <source>
        <dbReference type="ARBA" id="ARBA00022729"/>
    </source>
</evidence>
<feature type="domain" description="RagB/SusD" evidence="7">
    <location>
        <begin position="542"/>
        <end position="633"/>
    </location>
</feature>
<keyword evidence="3 6" id="KW-0732">Signal</keyword>
<evidence type="ECO:0000256" key="6">
    <source>
        <dbReference type="SAM" id="SignalP"/>
    </source>
</evidence>
<dbReference type="RefSeq" id="WP_188495580.1">
    <property type="nucleotide sequence ID" value="NZ_BMGA01000010.1"/>
</dbReference>
<comment type="similarity">
    <text evidence="2">Belongs to the SusD family.</text>
</comment>
<proteinExistence type="inferred from homology"/>
<dbReference type="SUPFAM" id="SSF48452">
    <property type="entry name" value="TPR-like"/>
    <property type="match status" value="1"/>
</dbReference>
<accession>A0ABQ1HTA4</accession>
<dbReference type="Proteomes" id="UP000658793">
    <property type="component" value="Unassembled WGS sequence"/>
</dbReference>
<dbReference type="Pfam" id="PF07980">
    <property type="entry name" value="SusD_RagB"/>
    <property type="match status" value="2"/>
</dbReference>
<dbReference type="InterPro" id="IPR033985">
    <property type="entry name" value="SusD-like_N"/>
</dbReference>
<evidence type="ECO:0000256" key="5">
    <source>
        <dbReference type="ARBA" id="ARBA00023237"/>
    </source>
</evidence>
<name>A0ABQ1HTA4_9FLAO</name>
<organism evidence="9 10">
    <name type="scientific">Flavobacterium palustre</name>
    <dbReference type="NCBI Taxonomy" id="1476463"/>
    <lineage>
        <taxon>Bacteria</taxon>
        <taxon>Pseudomonadati</taxon>
        <taxon>Bacteroidota</taxon>
        <taxon>Flavobacteriia</taxon>
        <taxon>Flavobacteriales</taxon>
        <taxon>Flavobacteriaceae</taxon>
        <taxon>Flavobacterium</taxon>
    </lineage>
</organism>
<evidence type="ECO:0000256" key="1">
    <source>
        <dbReference type="ARBA" id="ARBA00004442"/>
    </source>
</evidence>
<evidence type="ECO:0008006" key="11">
    <source>
        <dbReference type="Google" id="ProtNLM"/>
    </source>
</evidence>
<dbReference type="EMBL" id="BMGA01000010">
    <property type="protein sequence ID" value="GGA87698.1"/>
    <property type="molecule type" value="Genomic_DNA"/>
</dbReference>
<dbReference type="InterPro" id="IPR011990">
    <property type="entry name" value="TPR-like_helical_dom_sf"/>
</dbReference>
<feature type="chain" id="PRO_5046579037" description="RagB/SusD family nutrient uptake outer membrane protein" evidence="6">
    <location>
        <begin position="28"/>
        <end position="633"/>
    </location>
</feature>
<evidence type="ECO:0000313" key="10">
    <source>
        <dbReference type="Proteomes" id="UP000658793"/>
    </source>
</evidence>
<comment type="subcellular location">
    <subcellularLocation>
        <location evidence="1">Cell outer membrane</location>
    </subcellularLocation>
</comment>
<dbReference type="Pfam" id="PF14322">
    <property type="entry name" value="SusD-like_3"/>
    <property type="match status" value="1"/>
</dbReference>
<protein>
    <recommendedName>
        <fullName evidence="11">RagB/SusD family nutrient uptake outer membrane protein</fullName>
    </recommendedName>
</protein>
<comment type="caution">
    <text evidence="9">The sequence shown here is derived from an EMBL/GenBank/DDBJ whole genome shotgun (WGS) entry which is preliminary data.</text>
</comment>
<evidence type="ECO:0000256" key="4">
    <source>
        <dbReference type="ARBA" id="ARBA00023136"/>
    </source>
</evidence>
<evidence type="ECO:0000259" key="7">
    <source>
        <dbReference type="Pfam" id="PF07980"/>
    </source>
</evidence>
<gene>
    <name evidence="9" type="ORF">GCM10008015_30440</name>
</gene>
<keyword evidence="5" id="KW-0998">Cell outer membrane</keyword>
<dbReference type="InterPro" id="IPR012944">
    <property type="entry name" value="SusD_RagB_dom"/>
</dbReference>